<dbReference type="Pfam" id="PF14905">
    <property type="entry name" value="OMP_b-brl_3"/>
    <property type="match status" value="1"/>
</dbReference>
<evidence type="ECO:0000256" key="1">
    <source>
        <dbReference type="ARBA" id="ARBA00004442"/>
    </source>
</evidence>
<evidence type="ECO:0000256" key="3">
    <source>
        <dbReference type="ARBA" id="ARBA00023237"/>
    </source>
</evidence>
<reference evidence="7" key="1">
    <citation type="journal article" date="2019" name="Int. J. Syst. Evol. Microbiol.">
        <title>The Global Catalogue of Microorganisms (GCM) 10K type strain sequencing project: providing services to taxonomists for standard genome sequencing and annotation.</title>
        <authorList>
            <consortium name="The Broad Institute Genomics Platform"/>
            <consortium name="The Broad Institute Genome Sequencing Center for Infectious Disease"/>
            <person name="Wu L."/>
            <person name="Ma J."/>
        </authorList>
    </citation>
    <scope>NUCLEOTIDE SEQUENCE [LARGE SCALE GENOMIC DNA]</scope>
    <source>
        <strain evidence="7">KCTC 42398</strain>
    </source>
</reference>
<dbReference type="SUPFAM" id="SSF56935">
    <property type="entry name" value="Porins"/>
    <property type="match status" value="1"/>
</dbReference>
<comment type="caution">
    <text evidence="6">The sequence shown here is derived from an EMBL/GenBank/DDBJ whole genome shotgun (WGS) entry which is preliminary data.</text>
</comment>
<evidence type="ECO:0000259" key="5">
    <source>
        <dbReference type="Pfam" id="PF14905"/>
    </source>
</evidence>
<dbReference type="Proteomes" id="UP001597476">
    <property type="component" value="Unassembled WGS sequence"/>
</dbReference>
<dbReference type="InterPro" id="IPR041700">
    <property type="entry name" value="OMP_b-brl_3"/>
</dbReference>
<dbReference type="RefSeq" id="WP_380290069.1">
    <property type="nucleotide sequence ID" value="NZ_JBHULY010000011.1"/>
</dbReference>
<feature type="chain" id="PRO_5045655309" evidence="4">
    <location>
        <begin position="23"/>
        <end position="798"/>
    </location>
</feature>
<dbReference type="Gene3D" id="2.60.40.1120">
    <property type="entry name" value="Carboxypeptidase-like, regulatory domain"/>
    <property type="match status" value="1"/>
</dbReference>
<keyword evidence="2" id="KW-0472">Membrane</keyword>
<dbReference type="InterPro" id="IPR008969">
    <property type="entry name" value="CarboxyPept-like_regulatory"/>
</dbReference>
<keyword evidence="3" id="KW-0998">Cell outer membrane</keyword>
<name>A0ABW5T970_9FLAO</name>
<feature type="signal peptide" evidence="4">
    <location>
        <begin position="1"/>
        <end position="22"/>
    </location>
</feature>
<evidence type="ECO:0000256" key="2">
    <source>
        <dbReference type="ARBA" id="ARBA00023136"/>
    </source>
</evidence>
<dbReference type="InterPro" id="IPR036942">
    <property type="entry name" value="Beta-barrel_TonB_sf"/>
</dbReference>
<evidence type="ECO:0000313" key="7">
    <source>
        <dbReference type="Proteomes" id="UP001597476"/>
    </source>
</evidence>
<proteinExistence type="predicted"/>
<accession>A0ABW5T970</accession>
<gene>
    <name evidence="6" type="ORF">ACFSR8_06055</name>
</gene>
<keyword evidence="4" id="KW-0732">Signal</keyword>
<evidence type="ECO:0000313" key="6">
    <source>
        <dbReference type="EMBL" id="MFD2725770.1"/>
    </source>
</evidence>
<dbReference type="Pfam" id="PF13715">
    <property type="entry name" value="CarbopepD_reg_2"/>
    <property type="match status" value="1"/>
</dbReference>
<keyword evidence="7" id="KW-1185">Reference proteome</keyword>
<dbReference type="SUPFAM" id="SSF49464">
    <property type="entry name" value="Carboxypeptidase regulatory domain-like"/>
    <property type="match status" value="1"/>
</dbReference>
<protein>
    <submittedName>
        <fullName evidence="6">TonB-dependent receptor domain-containing protein</fullName>
    </submittedName>
</protein>
<dbReference type="EMBL" id="JBHULY010000011">
    <property type="protein sequence ID" value="MFD2725770.1"/>
    <property type="molecule type" value="Genomic_DNA"/>
</dbReference>
<feature type="domain" description="Outer membrane protein beta-barrel" evidence="5">
    <location>
        <begin position="370"/>
        <end position="773"/>
    </location>
</feature>
<evidence type="ECO:0000256" key="4">
    <source>
        <dbReference type="SAM" id="SignalP"/>
    </source>
</evidence>
<keyword evidence="6" id="KW-0675">Receptor</keyword>
<sequence>MNVLIKIIIAFLLSLISLHAQNQVSGTITDENKQPLEFAEITLLINQSSIVTGGITDKKGTFKFNAKRGNYTFQVTYVGQILYTKQITVAEESINLGVISVVSSQELDEVVVEAKKKLIQRKIDRLVFNVENSSKASQGDALEVLRVTPAIRVQNNRIMMIGKSSLQVMVNDKIVQLSDEDLSEFLKSIASEDIKNIEVITTPPAKYEASGNSGLVNITLKQVKKDSWNAQLKSAYRQQRYSTGSFGGNFNFNKDKFSIATSYNYSNGTYYQEQDDYAYFPDGLWYTSSPFKADIKRLNGRIDINYQITSKWTMGGQYLYNNINFGVTDTPFTPVFDYNTNETLRSLQSDGTMDLSPEIHSLNYNNEVAIDTLGRKITFNLDYFAYKNPDTKTYNGVSIIKNPFSEQFYRGTNTNKQDVTNVSAKLDIEYPLNRLDLSFGGKISNSNSLNDILFFNSGLVNAPVTNLPLSENDFHYKENIQALYISANKNLNDKWSVQFGLRMEATQTNSKSTNLNISVKNNYTKLFPTFYLSYSATENANFSFNYSKRIDRPSFFELNPNLYFVNPFQTIEGNAFLQPAFIDNFELINTYKNFVTKLYYSYEDNLFSQVPLADTTTNIIRFTNENFINTNRIGFSENYSFNKIKWWSSSNSFDVNYSKSEFNLEEQQEDQKGINATISTYNDFNVNTDKTLLLGVYFWYSFPGVNGIFNTKSASSLSLSLQYLLLKKDLNISLRGNDIFKSSAERNESRVNGVFQTARYYYDSRSFQLSVSYKFGNKNIKAKRHQTGNTAEKGRTGN</sequence>
<organism evidence="6 7">
    <name type="scientific">Hyunsoonleella rubra</name>
    <dbReference type="NCBI Taxonomy" id="1737062"/>
    <lineage>
        <taxon>Bacteria</taxon>
        <taxon>Pseudomonadati</taxon>
        <taxon>Bacteroidota</taxon>
        <taxon>Flavobacteriia</taxon>
        <taxon>Flavobacteriales</taxon>
        <taxon>Flavobacteriaceae</taxon>
    </lineage>
</organism>
<dbReference type="Gene3D" id="2.40.170.20">
    <property type="entry name" value="TonB-dependent receptor, beta-barrel domain"/>
    <property type="match status" value="1"/>
</dbReference>
<dbReference type="PANTHER" id="PTHR40980:SF4">
    <property type="entry name" value="TONB-DEPENDENT RECEPTOR-LIKE BETA-BARREL DOMAIN-CONTAINING PROTEIN"/>
    <property type="match status" value="1"/>
</dbReference>
<comment type="subcellular location">
    <subcellularLocation>
        <location evidence="1">Cell outer membrane</location>
    </subcellularLocation>
</comment>
<dbReference type="PANTHER" id="PTHR40980">
    <property type="entry name" value="PLUG DOMAIN-CONTAINING PROTEIN"/>
    <property type="match status" value="1"/>
</dbReference>